<comment type="caution">
    <text evidence="2">The sequence shown here is derived from an EMBL/GenBank/DDBJ whole genome shotgun (WGS) entry which is preliminary data.</text>
</comment>
<protein>
    <recommendedName>
        <fullName evidence="4">(2Fe-2S)-binding protein</fullName>
    </recommendedName>
</protein>
<evidence type="ECO:0000313" key="2">
    <source>
        <dbReference type="EMBL" id="GBR09856.1"/>
    </source>
</evidence>
<keyword evidence="1" id="KW-0560">Oxidoreductase</keyword>
<organism evidence="2 3">
    <name type="scientific">Gluconobacter frateurii NRIC 0228</name>
    <dbReference type="NCBI Taxonomy" id="1307946"/>
    <lineage>
        <taxon>Bacteria</taxon>
        <taxon>Pseudomonadati</taxon>
        <taxon>Pseudomonadota</taxon>
        <taxon>Alphaproteobacteria</taxon>
        <taxon>Acetobacterales</taxon>
        <taxon>Acetobacteraceae</taxon>
        <taxon>Gluconobacter</taxon>
    </lineage>
</organism>
<evidence type="ECO:0008006" key="4">
    <source>
        <dbReference type="Google" id="ProtNLM"/>
    </source>
</evidence>
<dbReference type="Pfam" id="PF13510">
    <property type="entry name" value="Fer2_4"/>
    <property type="match status" value="1"/>
</dbReference>
<dbReference type="InterPro" id="IPR042204">
    <property type="entry name" value="2Fe-2S-bd_N"/>
</dbReference>
<evidence type="ECO:0000313" key="3">
    <source>
        <dbReference type="Proteomes" id="UP001061070"/>
    </source>
</evidence>
<sequence length="87" mass="9288">MSNGPSPVTFTYLTQTIEGFEGEPVAAALRRAGILELGRSGIDNSSRGAFCFMGSCQECRIRINGTVAYACKAPVFSNMTITPYAQS</sequence>
<evidence type="ECO:0000256" key="1">
    <source>
        <dbReference type="ARBA" id="ARBA00023002"/>
    </source>
</evidence>
<dbReference type="Gene3D" id="3.10.20.440">
    <property type="entry name" value="2Fe-2S iron-sulphur cluster binding domain, sarcosine oxidase, alpha subunit, N-terminal domain"/>
    <property type="match status" value="1"/>
</dbReference>
<dbReference type="SUPFAM" id="SSF54292">
    <property type="entry name" value="2Fe-2S ferredoxin-like"/>
    <property type="match status" value="1"/>
</dbReference>
<dbReference type="InterPro" id="IPR036010">
    <property type="entry name" value="2Fe-2S_ferredoxin-like_sf"/>
</dbReference>
<gene>
    <name evidence="2" type="ORF">AA0228_0831</name>
</gene>
<reference evidence="2" key="1">
    <citation type="submission" date="2013-04" db="EMBL/GenBank/DDBJ databases">
        <title>The genome sequencing project of 58 acetic acid bacteria.</title>
        <authorList>
            <person name="Okamoto-Kainuma A."/>
            <person name="Ishikawa M."/>
            <person name="Umino S."/>
            <person name="Koizumi Y."/>
            <person name="Shiwa Y."/>
            <person name="Yoshikawa H."/>
            <person name="Matsutani M."/>
            <person name="Matsushita K."/>
        </authorList>
    </citation>
    <scope>NUCLEOTIDE SEQUENCE</scope>
    <source>
        <strain evidence="2">NRIC 0228</strain>
    </source>
</reference>
<name>A0ABQ0Q9E5_9PROT</name>
<proteinExistence type="predicted"/>
<dbReference type="EMBL" id="BAQW01000004">
    <property type="protein sequence ID" value="GBR09856.1"/>
    <property type="molecule type" value="Genomic_DNA"/>
</dbReference>
<dbReference type="Proteomes" id="UP001061070">
    <property type="component" value="Unassembled WGS sequence"/>
</dbReference>
<dbReference type="RefSeq" id="WP_063902850.1">
    <property type="nucleotide sequence ID" value="NZ_BAQW01000004.1"/>
</dbReference>
<keyword evidence="3" id="KW-1185">Reference proteome</keyword>
<accession>A0ABQ0Q9E5</accession>